<dbReference type="Proteomes" id="UP000231655">
    <property type="component" value="Unassembled WGS sequence"/>
</dbReference>
<proteinExistence type="predicted"/>
<evidence type="ECO:0000313" key="2">
    <source>
        <dbReference type="EMBL" id="SNY55312.1"/>
    </source>
</evidence>
<evidence type="ECO:0000313" key="4">
    <source>
        <dbReference type="Proteomes" id="UP000231702"/>
    </source>
</evidence>
<keyword evidence="4" id="KW-1185">Reference proteome</keyword>
<dbReference type="Proteomes" id="UP000231702">
    <property type="component" value="Unassembled WGS sequence"/>
</dbReference>
<dbReference type="EMBL" id="OBEA01000006">
    <property type="protein sequence ID" value="SNY55312.1"/>
    <property type="molecule type" value="Genomic_DNA"/>
</dbReference>
<reference evidence="2 3" key="1">
    <citation type="submission" date="2017-09" db="EMBL/GenBank/DDBJ databases">
        <authorList>
            <person name="Ehlers B."/>
            <person name="Leendertz F.H."/>
        </authorList>
    </citation>
    <scope>NUCLEOTIDE SEQUENCE [LARGE SCALE GENOMIC DNA]</scope>
    <source>
        <strain evidence="2 3">CGMCC 1.12662</strain>
    </source>
</reference>
<protein>
    <submittedName>
        <fullName evidence="2">Uncharacterized protein</fullName>
    </submittedName>
</protein>
<gene>
    <name evidence="1" type="ORF">CVM39_15825</name>
    <name evidence="2" type="ORF">SAMN06297129_2975</name>
</gene>
<dbReference type="OrthoDB" id="7776368at2"/>
<dbReference type="EMBL" id="PGTD01000018">
    <property type="protein sequence ID" value="PJE26805.1"/>
    <property type="molecule type" value="Genomic_DNA"/>
</dbReference>
<reference evidence="1 4" key="2">
    <citation type="journal article" date="2018" name="Int. J. Syst. Evol. Microbiol.">
        <title>Pseudooceanicola lipolyticus sp. nov., a marine alphaproteobacterium, reclassification of Oceanicola flagellatus as Pseudooceanicola flagellatus comb. nov. and emended description of the genus Pseudooceanicola.</title>
        <authorList>
            <person name="Huang M.-M."/>
            <person name="Guo L.-L."/>
            <person name="Wu Y.-H."/>
            <person name="Lai Q.-L."/>
            <person name="Shao Z.-Z."/>
            <person name="Wang C.-S."/>
            <person name="Wu M."/>
            <person name="Xu X.-W."/>
        </authorList>
    </citation>
    <scope>NUCLEOTIDE SEQUENCE [LARGE SCALE GENOMIC DNA]</scope>
    <source>
        <strain evidence="1 4">Ar-45</strain>
    </source>
</reference>
<name>A0A285J522_9RHOB</name>
<dbReference type="AlphaFoldDB" id="A0A285J522"/>
<evidence type="ECO:0000313" key="3">
    <source>
        <dbReference type="Proteomes" id="UP000231655"/>
    </source>
</evidence>
<organism evidence="2 3">
    <name type="scientific">Pseudooceanicola antarcticus</name>
    <dbReference type="NCBI Taxonomy" id="1247613"/>
    <lineage>
        <taxon>Bacteria</taxon>
        <taxon>Pseudomonadati</taxon>
        <taxon>Pseudomonadota</taxon>
        <taxon>Alphaproteobacteria</taxon>
        <taxon>Rhodobacterales</taxon>
        <taxon>Paracoccaceae</taxon>
        <taxon>Pseudooceanicola</taxon>
    </lineage>
</organism>
<evidence type="ECO:0000313" key="1">
    <source>
        <dbReference type="EMBL" id="PJE26805.1"/>
    </source>
</evidence>
<sequence>MREADDTNARLEHPRERRQKAAMTEKYCKIDRAAGTFTLQLATWHNTYPLDTLERWRDFYVEQRSMFSKCRDTYDETIALLENALAERDAQ</sequence>
<accession>A0A285J522</accession>